<evidence type="ECO:0000313" key="1">
    <source>
        <dbReference type="EMBL" id="EAU43935.1"/>
    </source>
</evidence>
<organism evidence="1 2">
    <name type="scientific">Salipiger bermudensis (strain DSM 26914 / JCM 13377 / KCTC 12554 / HTCC2601)</name>
    <name type="common">Pelagibaca bermudensis</name>
    <dbReference type="NCBI Taxonomy" id="314265"/>
    <lineage>
        <taxon>Bacteria</taxon>
        <taxon>Pseudomonadati</taxon>
        <taxon>Pseudomonadota</taxon>
        <taxon>Alphaproteobacteria</taxon>
        <taxon>Rhodobacterales</taxon>
        <taxon>Roseobacteraceae</taxon>
        <taxon>Salipiger</taxon>
    </lineage>
</organism>
<dbReference type="STRING" id="314265.R2601_23990"/>
<gene>
    <name evidence="1" type="ORF">R2601_23990</name>
</gene>
<dbReference type="Proteomes" id="UP000006230">
    <property type="component" value="Unassembled WGS sequence"/>
</dbReference>
<dbReference type="EMBL" id="AATQ01000061">
    <property type="protein sequence ID" value="EAU43935.1"/>
    <property type="molecule type" value="Genomic_DNA"/>
</dbReference>
<accession>Q0FI81</accession>
<comment type="caution">
    <text evidence="1">The sequence shown here is derived from an EMBL/GenBank/DDBJ whole genome shotgun (WGS) entry which is preliminary data.</text>
</comment>
<keyword evidence="2" id="KW-1185">Reference proteome</keyword>
<evidence type="ECO:0000313" key="2">
    <source>
        <dbReference type="Proteomes" id="UP000006230"/>
    </source>
</evidence>
<dbReference type="HOGENOM" id="CLU_149361_0_0_5"/>
<name>Q0FI81_SALBH</name>
<reference evidence="1 2" key="1">
    <citation type="journal article" date="2010" name="J. Bacteriol.">
        <title>Genome sequences of Pelagibaca bermudensis HTCC2601T and Maritimibacter alkaliphilus HTCC2654T, the type strains of two marine Roseobacter genera.</title>
        <authorList>
            <person name="Thrash J.C."/>
            <person name="Cho J.C."/>
            <person name="Ferriera S."/>
            <person name="Johnson J."/>
            <person name="Vergin K.L."/>
            <person name="Giovannoni S.J."/>
        </authorList>
    </citation>
    <scope>NUCLEOTIDE SEQUENCE [LARGE SCALE GENOMIC DNA]</scope>
    <source>
        <strain evidence="2">DSM 26914 / JCM 13377 / KCTC 12554 / HTCC2601</strain>
    </source>
</reference>
<dbReference type="RefSeq" id="WP_007800182.1">
    <property type="nucleotide sequence ID" value="NZ_DS022276.1"/>
</dbReference>
<proteinExistence type="predicted"/>
<protein>
    <submittedName>
        <fullName evidence="1">Uncharacterized protein</fullName>
    </submittedName>
</protein>
<sequence length="145" mass="15231">MPSKHEAAIVALQGQLEAHEAAIFREHDLPEDCPPEGLINIVPGDPQEMGVRLGTGVREWQRGVELECVVQGADAATRDAAIDAVLTSAAALLMADRTLGGAVDFLVPGAPEESEAVPMPGAESLKGSVLSVALFYETPENSMEN</sequence>
<dbReference type="AlphaFoldDB" id="Q0FI81"/>
<dbReference type="OrthoDB" id="7205837at2"/>